<gene>
    <name evidence="9" type="primary">dedA</name>
    <name evidence="9" type="ORF">SUTMEG_04500</name>
</gene>
<proteinExistence type="inferred from homology"/>
<evidence type="ECO:0000313" key="9">
    <source>
        <dbReference type="EMBL" id="BBF22559.1"/>
    </source>
</evidence>
<evidence type="ECO:0000256" key="2">
    <source>
        <dbReference type="ARBA" id="ARBA00010792"/>
    </source>
</evidence>
<sequence>MDFIELIVDLFTNADHFLVHLATNYGTLIYAAMFIIFFLETGFVVMSFLPGDSLLFVAGTVAASGTASPWMIMLAVILGAIFGNSVGYATGKWLGNKIYDGSISWINASKLQHAHSFYTDHGGKTILLARFIPIVRAFAPLIAGAARMNGLRFELFSGAGAVLWAVTIVGAGYLFGNVPFVKNNLSLILLLGIVAALLGPVVVGFAWKYFQAWQAQKQKQKAEENA</sequence>
<evidence type="ECO:0000259" key="8">
    <source>
        <dbReference type="Pfam" id="PF09335"/>
    </source>
</evidence>
<keyword evidence="4 7" id="KW-0812">Transmembrane</keyword>
<feature type="transmembrane region" description="Helical" evidence="7">
    <location>
        <begin position="155"/>
        <end position="175"/>
    </location>
</feature>
<dbReference type="Proteomes" id="UP000271003">
    <property type="component" value="Chromosome"/>
</dbReference>
<dbReference type="KEGG" id="sutt:SUTMEG_04500"/>
<keyword evidence="3 7" id="KW-1003">Cell membrane</keyword>
<reference evidence="9 10" key="1">
    <citation type="journal article" date="2018" name="Int. J. Syst. Evol. Microbiol.">
        <title>Mesosutterella multiformis gen. nov., sp. nov., a member of the family Sutterellaceae and Sutterella megalosphaeroides sp. nov., isolated from human faeces.</title>
        <authorList>
            <person name="Sakamoto M."/>
            <person name="Ikeyama N."/>
            <person name="Kunihiro T."/>
            <person name="Iino T."/>
            <person name="Yuki M."/>
            <person name="Ohkuma M."/>
        </authorList>
    </citation>
    <scope>NUCLEOTIDE SEQUENCE [LARGE SCALE GENOMIC DNA]</scope>
    <source>
        <strain evidence="9 10">6FBBBH3</strain>
    </source>
</reference>
<dbReference type="Pfam" id="PF09335">
    <property type="entry name" value="VTT_dom"/>
    <property type="match status" value="1"/>
</dbReference>
<dbReference type="PANTHER" id="PTHR30353">
    <property type="entry name" value="INNER MEMBRANE PROTEIN DEDA-RELATED"/>
    <property type="match status" value="1"/>
</dbReference>
<protein>
    <recommendedName>
        <fullName evidence="8">VTT domain-containing protein</fullName>
    </recommendedName>
</protein>
<dbReference type="EMBL" id="AP018786">
    <property type="protein sequence ID" value="BBF22559.1"/>
    <property type="molecule type" value="Genomic_DNA"/>
</dbReference>
<feature type="transmembrane region" description="Helical" evidence="7">
    <location>
        <begin position="56"/>
        <end position="82"/>
    </location>
</feature>
<evidence type="ECO:0000256" key="6">
    <source>
        <dbReference type="ARBA" id="ARBA00023136"/>
    </source>
</evidence>
<keyword evidence="5 7" id="KW-1133">Transmembrane helix</keyword>
<feature type="transmembrane region" description="Helical" evidence="7">
    <location>
        <begin position="187"/>
        <end position="210"/>
    </location>
</feature>
<dbReference type="RefSeq" id="WP_120176254.1">
    <property type="nucleotide sequence ID" value="NZ_AP018786.1"/>
</dbReference>
<comment type="similarity">
    <text evidence="2 7">Belongs to the DedA family.</text>
</comment>
<evidence type="ECO:0000256" key="7">
    <source>
        <dbReference type="RuleBase" id="RU367016"/>
    </source>
</evidence>
<dbReference type="PANTHER" id="PTHR30353:SF0">
    <property type="entry name" value="TRANSMEMBRANE PROTEIN"/>
    <property type="match status" value="1"/>
</dbReference>
<evidence type="ECO:0000256" key="4">
    <source>
        <dbReference type="ARBA" id="ARBA00022692"/>
    </source>
</evidence>
<keyword evidence="6 7" id="KW-0472">Membrane</keyword>
<feature type="domain" description="VTT" evidence="8">
    <location>
        <begin position="49"/>
        <end position="173"/>
    </location>
</feature>
<dbReference type="InterPro" id="IPR032818">
    <property type="entry name" value="DedA-like"/>
</dbReference>
<feature type="transmembrane region" description="Helical" evidence="7">
    <location>
        <begin position="28"/>
        <end position="49"/>
    </location>
</feature>
<organism evidence="9 10">
    <name type="scientific">Sutterella megalosphaeroides</name>
    <dbReference type="NCBI Taxonomy" id="2494234"/>
    <lineage>
        <taxon>Bacteria</taxon>
        <taxon>Pseudomonadati</taxon>
        <taxon>Pseudomonadota</taxon>
        <taxon>Betaproteobacteria</taxon>
        <taxon>Burkholderiales</taxon>
        <taxon>Sutterellaceae</taxon>
        <taxon>Sutterella</taxon>
    </lineage>
</organism>
<evidence type="ECO:0000313" key="10">
    <source>
        <dbReference type="Proteomes" id="UP000271003"/>
    </source>
</evidence>
<dbReference type="InterPro" id="IPR032816">
    <property type="entry name" value="VTT_dom"/>
</dbReference>
<dbReference type="OrthoDB" id="9813426at2"/>
<dbReference type="AlphaFoldDB" id="A0A2Z6I849"/>
<keyword evidence="10" id="KW-1185">Reference proteome</keyword>
<comment type="subcellular location">
    <subcellularLocation>
        <location evidence="1 7">Cell membrane</location>
        <topology evidence="1 7">Multi-pass membrane protein</topology>
    </subcellularLocation>
</comment>
<evidence type="ECO:0000256" key="5">
    <source>
        <dbReference type="ARBA" id="ARBA00022989"/>
    </source>
</evidence>
<accession>A0A2Z6I849</accession>
<evidence type="ECO:0000256" key="3">
    <source>
        <dbReference type="ARBA" id="ARBA00022475"/>
    </source>
</evidence>
<name>A0A2Z6I849_9BURK</name>
<dbReference type="GO" id="GO:0005886">
    <property type="term" value="C:plasma membrane"/>
    <property type="evidence" value="ECO:0007669"/>
    <property type="project" value="UniProtKB-SubCell"/>
</dbReference>
<evidence type="ECO:0000256" key="1">
    <source>
        <dbReference type="ARBA" id="ARBA00004651"/>
    </source>
</evidence>